<dbReference type="PANTHER" id="PTHR40626">
    <property type="entry name" value="MIP31509P"/>
    <property type="match status" value="1"/>
</dbReference>
<dbReference type="OrthoDB" id="3945418at2759"/>
<evidence type="ECO:0000256" key="3">
    <source>
        <dbReference type="ARBA" id="ARBA00022737"/>
    </source>
</evidence>
<evidence type="ECO:0000256" key="6">
    <source>
        <dbReference type="ARBA" id="ARBA00023242"/>
    </source>
</evidence>
<keyword evidence="6" id="KW-0539">Nucleus</keyword>
<feature type="domain" description="Xylanolytic transcriptional activator regulatory" evidence="7">
    <location>
        <begin position="44"/>
        <end position="253"/>
    </location>
</feature>
<accession>A0A6A6B3M5</accession>
<evidence type="ECO:0000259" key="7">
    <source>
        <dbReference type="Pfam" id="PF04082"/>
    </source>
</evidence>
<reference evidence="8" key="1">
    <citation type="journal article" date="2020" name="Stud. Mycol.">
        <title>101 Dothideomycetes genomes: a test case for predicting lifestyles and emergence of pathogens.</title>
        <authorList>
            <person name="Haridas S."/>
            <person name="Albert R."/>
            <person name="Binder M."/>
            <person name="Bloem J."/>
            <person name="Labutti K."/>
            <person name="Salamov A."/>
            <person name="Andreopoulos B."/>
            <person name="Baker S."/>
            <person name="Barry K."/>
            <person name="Bills G."/>
            <person name="Bluhm B."/>
            <person name="Cannon C."/>
            <person name="Castanera R."/>
            <person name="Culley D."/>
            <person name="Daum C."/>
            <person name="Ezra D."/>
            <person name="Gonzalez J."/>
            <person name="Henrissat B."/>
            <person name="Kuo A."/>
            <person name="Liang C."/>
            <person name="Lipzen A."/>
            <person name="Lutzoni F."/>
            <person name="Magnuson J."/>
            <person name="Mondo S."/>
            <person name="Nolan M."/>
            <person name="Ohm R."/>
            <person name="Pangilinan J."/>
            <person name="Park H.-J."/>
            <person name="Ramirez L."/>
            <person name="Alfaro M."/>
            <person name="Sun H."/>
            <person name="Tritt A."/>
            <person name="Yoshinaga Y."/>
            <person name="Zwiers L.-H."/>
            <person name="Turgeon B."/>
            <person name="Goodwin S."/>
            <person name="Spatafora J."/>
            <person name="Crous P."/>
            <person name="Grigoriev I."/>
        </authorList>
    </citation>
    <scope>NUCLEOTIDE SEQUENCE</scope>
    <source>
        <strain evidence="8">CBS 121167</strain>
    </source>
</reference>
<evidence type="ECO:0000256" key="2">
    <source>
        <dbReference type="ARBA" id="ARBA00022723"/>
    </source>
</evidence>
<dbReference type="Proteomes" id="UP000799438">
    <property type="component" value="Unassembled WGS sequence"/>
</dbReference>
<dbReference type="GO" id="GO:0000978">
    <property type="term" value="F:RNA polymerase II cis-regulatory region sequence-specific DNA binding"/>
    <property type="evidence" value="ECO:0007669"/>
    <property type="project" value="InterPro"/>
</dbReference>
<organism evidence="8 9">
    <name type="scientific">Aplosporella prunicola CBS 121167</name>
    <dbReference type="NCBI Taxonomy" id="1176127"/>
    <lineage>
        <taxon>Eukaryota</taxon>
        <taxon>Fungi</taxon>
        <taxon>Dikarya</taxon>
        <taxon>Ascomycota</taxon>
        <taxon>Pezizomycotina</taxon>
        <taxon>Dothideomycetes</taxon>
        <taxon>Dothideomycetes incertae sedis</taxon>
        <taxon>Botryosphaeriales</taxon>
        <taxon>Aplosporellaceae</taxon>
        <taxon>Aplosporella</taxon>
    </lineage>
</organism>
<dbReference type="InterPro" id="IPR051059">
    <property type="entry name" value="VerF-like"/>
</dbReference>
<dbReference type="RefSeq" id="XP_033394129.1">
    <property type="nucleotide sequence ID" value="XM_033539294.1"/>
</dbReference>
<protein>
    <recommendedName>
        <fullName evidence="7">Xylanolytic transcriptional activator regulatory domain-containing protein</fullName>
    </recommendedName>
</protein>
<keyword evidence="4" id="KW-0863">Zinc-finger</keyword>
<dbReference type="GeneID" id="54296790"/>
<dbReference type="GO" id="GO:0008270">
    <property type="term" value="F:zinc ion binding"/>
    <property type="evidence" value="ECO:0007669"/>
    <property type="project" value="UniProtKB-KW"/>
</dbReference>
<dbReference type="GO" id="GO:0000785">
    <property type="term" value="C:chromatin"/>
    <property type="evidence" value="ECO:0007669"/>
    <property type="project" value="TreeGrafter"/>
</dbReference>
<name>A0A6A6B3M5_9PEZI</name>
<dbReference type="Pfam" id="PF04082">
    <property type="entry name" value="Fungal_trans"/>
    <property type="match status" value="1"/>
</dbReference>
<dbReference type="EMBL" id="ML995496">
    <property type="protein sequence ID" value="KAF2138416.1"/>
    <property type="molecule type" value="Genomic_DNA"/>
</dbReference>
<keyword evidence="9" id="KW-1185">Reference proteome</keyword>
<dbReference type="GO" id="GO:0000981">
    <property type="term" value="F:DNA-binding transcription factor activity, RNA polymerase II-specific"/>
    <property type="evidence" value="ECO:0007669"/>
    <property type="project" value="InterPro"/>
</dbReference>
<keyword evidence="3" id="KW-0677">Repeat</keyword>
<evidence type="ECO:0000313" key="8">
    <source>
        <dbReference type="EMBL" id="KAF2138416.1"/>
    </source>
</evidence>
<dbReference type="InterPro" id="IPR007219">
    <property type="entry name" value="XnlR_reg_dom"/>
</dbReference>
<evidence type="ECO:0000313" key="9">
    <source>
        <dbReference type="Proteomes" id="UP000799438"/>
    </source>
</evidence>
<comment type="subcellular location">
    <subcellularLocation>
        <location evidence="1">Nucleus</location>
    </subcellularLocation>
</comment>
<dbReference type="GO" id="GO:0005634">
    <property type="term" value="C:nucleus"/>
    <property type="evidence" value="ECO:0007669"/>
    <property type="project" value="UniProtKB-SubCell"/>
</dbReference>
<keyword evidence="5" id="KW-0862">Zinc</keyword>
<evidence type="ECO:0000256" key="4">
    <source>
        <dbReference type="ARBA" id="ARBA00022771"/>
    </source>
</evidence>
<evidence type="ECO:0000256" key="1">
    <source>
        <dbReference type="ARBA" id="ARBA00004123"/>
    </source>
</evidence>
<dbReference type="PANTHER" id="PTHR40626:SF1">
    <property type="entry name" value="TRANSCRIPTION FACTOR WITH C2H2 AND ZN(2)-CYS(6) DNA BINDING DOMAIN (EUROFUNG)"/>
    <property type="match status" value="1"/>
</dbReference>
<evidence type="ECO:0000256" key="5">
    <source>
        <dbReference type="ARBA" id="ARBA00022833"/>
    </source>
</evidence>
<dbReference type="AlphaFoldDB" id="A0A6A6B3M5"/>
<sequence>MEELLSLLVAQDETSSRHTLPPSDFPLDAAKTVFTAKNLVDYASAYFKHFHHHCPLVHKATFELETAPIHLVLAIFFCGLIRVAPHHDTSTNRSFFCLGEDYIYGLLQNVVANDDGSSMENDVEIVQAALIMLFLQIASSDAVTRHRIRVNRHPELVASLRALGLMEAKRTVGCSASHWKQFITEEIRVRTATWVIAADCWCTLLFNNRPQITISEMIGDLPCAGELFEASTAAEFEVIATSLAYSIQSPPCLRDWVSSLMQETWLGPEEAHSHLMGLGHLQLCLLALNSVIFAWRTSLLISSSSHYLLRAMNRWKEHWDVVYARYTKEQVQAIGIARHSPETWTVARMLIEVAQSKNLRGRYARGIPTDSLKDFHEFIRLYRMDPSENDK</sequence>
<gene>
    <name evidence="8" type="ORF">K452DRAFT_276785</name>
</gene>
<proteinExistence type="predicted"/>
<dbReference type="CDD" id="cd12148">
    <property type="entry name" value="fungal_TF_MHR"/>
    <property type="match status" value="1"/>
</dbReference>
<dbReference type="GO" id="GO:0006351">
    <property type="term" value="P:DNA-templated transcription"/>
    <property type="evidence" value="ECO:0007669"/>
    <property type="project" value="InterPro"/>
</dbReference>
<keyword evidence="2" id="KW-0479">Metal-binding</keyword>